<reference evidence="5 6" key="1">
    <citation type="submission" date="2024-01" db="EMBL/GenBank/DDBJ databases">
        <authorList>
            <person name="Allen C."/>
            <person name="Tagirdzhanova G."/>
        </authorList>
    </citation>
    <scope>NUCLEOTIDE SEQUENCE [LARGE SCALE GENOMIC DNA]</scope>
</reference>
<dbReference type="PROSITE" id="PS51387">
    <property type="entry name" value="FAD_PCMH"/>
    <property type="match status" value="1"/>
</dbReference>
<comment type="caution">
    <text evidence="5">The sequence shown here is derived from an EMBL/GenBank/DDBJ whole genome shotgun (WGS) entry which is preliminary data.</text>
</comment>
<dbReference type="EMBL" id="CAWUHC010000049">
    <property type="protein sequence ID" value="CAK7224531.1"/>
    <property type="molecule type" value="Genomic_DNA"/>
</dbReference>
<evidence type="ECO:0000313" key="5">
    <source>
        <dbReference type="EMBL" id="CAK7224531.1"/>
    </source>
</evidence>
<dbReference type="Pfam" id="PF01565">
    <property type="entry name" value="FAD_binding_4"/>
    <property type="match status" value="1"/>
</dbReference>
<keyword evidence="3" id="KW-0732">Signal</keyword>
<feature type="domain" description="FAD-binding PCMH-type" evidence="4">
    <location>
        <begin position="139"/>
        <end position="319"/>
    </location>
</feature>
<dbReference type="SUPFAM" id="SSF56176">
    <property type="entry name" value="FAD-binding/transporter-associated domain-like"/>
    <property type="match status" value="1"/>
</dbReference>
<dbReference type="InterPro" id="IPR006094">
    <property type="entry name" value="Oxid_FAD_bind_N"/>
</dbReference>
<dbReference type="PANTHER" id="PTHR13878">
    <property type="entry name" value="GULONOLACTONE OXIDASE"/>
    <property type="match status" value="1"/>
</dbReference>
<sequence length="593" mass="62312">MKSSVSLLAAAAATGTLASPAVLHFGRANTTTCKVYPDDPAWPTDSRWQALNQAVQGRLTKFVPPGAVCYPTYGNASTANADACTAVKANWTNANWIAAVVDRDCSVDQSAQTFSGFWSNDSCSAGASDNACGAKTCTQGLSPAMIVTANNQFDVQVSVNFARIQNLRLVIRNTGHDYLGRSTGFGSLTLNTHKLNNIQFLKSYTGPGNYTGGAVKVGAGVLFRDLYPAAKAEGVDIVGAESLTVGIAGGYVQGGGHSPLSGLYGLAADNVLAFDAILASGKQVQINSDNSPDLFWALKGGGPGNFAAITAVTFKTHPTVPVTGATLSIPYSQPAFWKAVEALHDQAPALVNAGFYVAYSITKQRGLNVQPFVAPNMTVNQFKTLTAPLFNQLAALNVTYSQSTTATTYPTFDDLYQTLFSKSVDAGGDNTLMSGRLLSQADITKNGSAINGAISALVDAGHVFVGVAVNPGHAVPDPDASSSAVNPVWRTAATSTFWEYQPAACLSEAGRQQALQNLTQLGNALRAASPTSGVYANEGDVNEPNWQQAFWGSNYAKLVDIKTKYDPTGVFWVPATPGAEQWALVDEKKLCKT</sequence>
<dbReference type="InterPro" id="IPR012951">
    <property type="entry name" value="BBE"/>
</dbReference>
<evidence type="ECO:0000256" key="1">
    <source>
        <dbReference type="ARBA" id="ARBA00005466"/>
    </source>
</evidence>
<feature type="chain" id="PRO_5046807419" description="FAD-binding PCMH-type domain-containing protein" evidence="3">
    <location>
        <begin position="19"/>
        <end position="593"/>
    </location>
</feature>
<evidence type="ECO:0000259" key="4">
    <source>
        <dbReference type="PROSITE" id="PS51387"/>
    </source>
</evidence>
<dbReference type="Gene3D" id="3.30.465.10">
    <property type="match status" value="2"/>
</dbReference>
<proteinExistence type="inferred from homology"/>
<protein>
    <recommendedName>
        <fullName evidence="4">FAD-binding PCMH-type domain-containing protein</fullName>
    </recommendedName>
</protein>
<keyword evidence="2" id="KW-0560">Oxidoreductase</keyword>
<feature type="signal peptide" evidence="3">
    <location>
        <begin position="1"/>
        <end position="18"/>
    </location>
</feature>
<dbReference type="InterPro" id="IPR016169">
    <property type="entry name" value="FAD-bd_PCMH_sub2"/>
</dbReference>
<dbReference type="Proteomes" id="UP001642406">
    <property type="component" value="Unassembled WGS sequence"/>
</dbReference>
<evidence type="ECO:0000313" key="6">
    <source>
        <dbReference type="Proteomes" id="UP001642406"/>
    </source>
</evidence>
<dbReference type="InterPro" id="IPR050432">
    <property type="entry name" value="FAD-linked_Oxidoreductases_BP"/>
</dbReference>
<accession>A0ABP0BY57</accession>
<gene>
    <name evidence="5" type="ORF">SBRCBS47491_005583</name>
</gene>
<name>A0ABP0BY57_9PEZI</name>
<comment type="similarity">
    <text evidence="1">Belongs to the oxygen-dependent FAD-linked oxidoreductase family.</text>
</comment>
<dbReference type="InterPro" id="IPR036318">
    <property type="entry name" value="FAD-bd_PCMH-like_sf"/>
</dbReference>
<dbReference type="Pfam" id="PF08031">
    <property type="entry name" value="BBE"/>
    <property type="match status" value="1"/>
</dbReference>
<evidence type="ECO:0000256" key="2">
    <source>
        <dbReference type="ARBA" id="ARBA00023002"/>
    </source>
</evidence>
<dbReference type="PANTHER" id="PTHR13878:SF91">
    <property type="entry name" value="FAD BINDING DOMAIN PROTEIN (AFU_ORTHOLOGUE AFUA_6G12070)-RELATED"/>
    <property type="match status" value="1"/>
</dbReference>
<evidence type="ECO:0000256" key="3">
    <source>
        <dbReference type="SAM" id="SignalP"/>
    </source>
</evidence>
<organism evidence="5 6">
    <name type="scientific">Sporothrix bragantina</name>
    <dbReference type="NCBI Taxonomy" id="671064"/>
    <lineage>
        <taxon>Eukaryota</taxon>
        <taxon>Fungi</taxon>
        <taxon>Dikarya</taxon>
        <taxon>Ascomycota</taxon>
        <taxon>Pezizomycotina</taxon>
        <taxon>Sordariomycetes</taxon>
        <taxon>Sordariomycetidae</taxon>
        <taxon>Ophiostomatales</taxon>
        <taxon>Ophiostomataceae</taxon>
        <taxon>Sporothrix</taxon>
    </lineage>
</organism>
<dbReference type="InterPro" id="IPR016166">
    <property type="entry name" value="FAD-bd_PCMH"/>
</dbReference>
<keyword evidence="6" id="KW-1185">Reference proteome</keyword>